<gene>
    <name evidence="1" type="ORF">JR316_0002390</name>
</gene>
<name>A0ACB8HCV3_PSICU</name>
<reference evidence="1" key="1">
    <citation type="submission" date="2021-10" db="EMBL/GenBank/DDBJ databases">
        <title>Psilocybe cubensis genome.</title>
        <authorList>
            <person name="Mckernan K.J."/>
            <person name="Crawford S."/>
            <person name="Trippe A."/>
            <person name="Kane L.T."/>
            <person name="Mclaughlin S."/>
        </authorList>
    </citation>
    <scope>NUCLEOTIDE SEQUENCE</scope>
    <source>
        <strain evidence="1">MGC-MH-2018</strain>
    </source>
</reference>
<organism evidence="1 2">
    <name type="scientific">Psilocybe cubensis</name>
    <name type="common">Psychedelic mushroom</name>
    <name type="synonym">Stropharia cubensis</name>
    <dbReference type="NCBI Taxonomy" id="181762"/>
    <lineage>
        <taxon>Eukaryota</taxon>
        <taxon>Fungi</taxon>
        <taxon>Dikarya</taxon>
        <taxon>Basidiomycota</taxon>
        <taxon>Agaricomycotina</taxon>
        <taxon>Agaricomycetes</taxon>
        <taxon>Agaricomycetidae</taxon>
        <taxon>Agaricales</taxon>
        <taxon>Agaricineae</taxon>
        <taxon>Strophariaceae</taxon>
        <taxon>Psilocybe</taxon>
    </lineage>
</organism>
<dbReference type="EMBL" id="JAFIQS020000002">
    <property type="protein sequence ID" value="KAH9485482.1"/>
    <property type="molecule type" value="Genomic_DNA"/>
</dbReference>
<accession>A0ACB8HCV3</accession>
<evidence type="ECO:0000313" key="2">
    <source>
        <dbReference type="Proteomes" id="UP000664032"/>
    </source>
</evidence>
<protein>
    <submittedName>
        <fullName evidence="1">Oligoribonuclease</fullName>
    </submittedName>
</protein>
<evidence type="ECO:0000313" key="1">
    <source>
        <dbReference type="EMBL" id="KAH9485482.1"/>
    </source>
</evidence>
<sequence>MDHNAGPLVWIDCEMTGLDYKKDKIIEIAVLITNGNLDIVDEGLQYVIKTDKSYLDG</sequence>
<dbReference type="Proteomes" id="UP000664032">
    <property type="component" value="Unassembled WGS sequence"/>
</dbReference>
<keyword evidence="2" id="KW-1185">Reference proteome</keyword>
<comment type="caution">
    <text evidence="1">The sequence shown here is derived from an EMBL/GenBank/DDBJ whole genome shotgun (WGS) entry which is preliminary data.</text>
</comment>
<proteinExistence type="predicted"/>